<dbReference type="PANTHER" id="PTHR42090">
    <property type="match status" value="1"/>
</dbReference>
<comment type="caution">
    <text evidence="2">The sequence shown here is derived from an EMBL/GenBank/DDBJ whole genome shotgun (WGS) entry which is preliminary data.</text>
</comment>
<accession>A0AAD6MTK3</accession>
<dbReference type="EMBL" id="JAQJAN010000012">
    <property type="protein sequence ID" value="KAJ5716217.1"/>
    <property type="molecule type" value="Genomic_DNA"/>
</dbReference>
<evidence type="ECO:0000313" key="3">
    <source>
        <dbReference type="Proteomes" id="UP001215712"/>
    </source>
</evidence>
<sequence length="166" mass="17905">MWKSLVSSGQQATRTSRHLQSSPSLWTPPVSAATRSTFSTTSNSQKDTGNTDAFFKEREALNPERSEVTKSGTDSEVAQHASAYDPHNISPESELEAVGKEQLAEGKEGNPLNMSPANSEVSAWRSPAEGGPDRNAEKKGASGKGYTKKGRSIHVKEDGTHVSYRD</sequence>
<gene>
    <name evidence="2" type="ORF">N7493_008128</name>
</gene>
<protein>
    <submittedName>
        <fullName evidence="2">Uncharacterized protein</fullName>
    </submittedName>
</protein>
<feature type="compositionally biased region" description="Basic and acidic residues" evidence="1">
    <location>
        <begin position="97"/>
        <end position="108"/>
    </location>
</feature>
<dbReference type="Proteomes" id="UP001215712">
    <property type="component" value="Unassembled WGS sequence"/>
</dbReference>
<evidence type="ECO:0000256" key="1">
    <source>
        <dbReference type="SAM" id="MobiDB-lite"/>
    </source>
</evidence>
<feature type="compositionally biased region" description="Polar residues" evidence="1">
    <location>
        <begin position="112"/>
        <end position="121"/>
    </location>
</feature>
<organism evidence="2 3">
    <name type="scientific">Penicillium malachiteum</name>
    <dbReference type="NCBI Taxonomy" id="1324776"/>
    <lineage>
        <taxon>Eukaryota</taxon>
        <taxon>Fungi</taxon>
        <taxon>Dikarya</taxon>
        <taxon>Ascomycota</taxon>
        <taxon>Pezizomycotina</taxon>
        <taxon>Eurotiomycetes</taxon>
        <taxon>Eurotiomycetidae</taxon>
        <taxon>Eurotiales</taxon>
        <taxon>Aspergillaceae</taxon>
        <taxon>Penicillium</taxon>
    </lineage>
</organism>
<reference evidence="2" key="1">
    <citation type="journal article" date="2023" name="IMA Fungus">
        <title>Comparative genomic study of the Penicillium genus elucidates a diverse pangenome and 15 lateral gene transfer events.</title>
        <authorList>
            <person name="Petersen C."/>
            <person name="Sorensen T."/>
            <person name="Nielsen M.R."/>
            <person name="Sondergaard T.E."/>
            <person name="Sorensen J.L."/>
            <person name="Fitzpatrick D.A."/>
            <person name="Frisvad J.C."/>
            <person name="Nielsen K.L."/>
        </authorList>
    </citation>
    <scope>NUCLEOTIDE SEQUENCE</scope>
    <source>
        <strain evidence="2">IBT 17514</strain>
    </source>
</reference>
<keyword evidence="3" id="KW-1185">Reference proteome</keyword>
<feature type="compositionally biased region" description="Low complexity" evidence="1">
    <location>
        <begin position="31"/>
        <end position="44"/>
    </location>
</feature>
<dbReference type="AlphaFoldDB" id="A0AAD6MTK3"/>
<name>A0AAD6MTK3_9EURO</name>
<feature type="compositionally biased region" description="Basic and acidic residues" evidence="1">
    <location>
        <begin position="54"/>
        <end position="68"/>
    </location>
</feature>
<feature type="region of interest" description="Disordered" evidence="1">
    <location>
        <begin position="1"/>
        <end position="166"/>
    </location>
</feature>
<feature type="compositionally biased region" description="Polar residues" evidence="1">
    <location>
        <begin position="1"/>
        <end position="25"/>
    </location>
</feature>
<evidence type="ECO:0000313" key="2">
    <source>
        <dbReference type="EMBL" id="KAJ5716217.1"/>
    </source>
</evidence>
<proteinExistence type="predicted"/>
<dbReference type="PANTHER" id="PTHR42090:SF1">
    <property type="match status" value="1"/>
</dbReference>
<feature type="compositionally biased region" description="Basic and acidic residues" evidence="1">
    <location>
        <begin position="131"/>
        <end position="140"/>
    </location>
</feature>
<reference evidence="2" key="2">
    <citation type="submission" date="2023-01" db="EMBL/GenBank/DDBJ databases">
        <authorList>
            <person name="Petersen C."/>
        </authorList>
    </citation>
    <scope>NUCLEOTIDE SEQUENCE</scope>
    <source>
        <strain evidence="2">IBT 17514</strain>
    </source>
</reference>
<feature type="compositionally biased region" description="Basic and acidic residues" evidence="1">
    <location>
        <begin position="154"/>
        <end position="166"/>
    </location>
</feature>